<dbReference type="Gene3D" id="3.40.710.10">
    <property type="entry name" value="DD-peptidase/beta-lactamase superfamily"/>
    <property type="match status" value="1"/>
</dbReference>
<evidence type="ECO:0000256" key="1">
    <source>
        <dbReference type="ARBA" id="ARBA00004167"/>
    </source>
</evidence>
<evidence type="ECO:0000259" key="11">
    <source>
        <dbReference type="Pfam" id="PF00905"/>
    </source>
</evidence>
<dbReference type="Pfam" id="PF00905">
    <property type="entry name" value="Transpeptidase"/>
    <property type="match status" value="1"/>
</dbReference>
<dbReference type="AlphaFoldDB" id="A0A1F5ZPA3"/>
<keyword evidence="3" id="KW-1003">Cell membrane</keyword>
<dbReference type="InterPro" id="IPR012338">
    <property type="entry name" value="Beta-lactam/transpept-like"/>
</dbReference>
<evidence type="ECO:0000256" key="6">
    <source>
        <dbReference type="ARBA" id="ARBA00022984"/>
    </source>
</evidence>
<keyword evidence="9" id="KW-0961">Cell wall biogenesis/degradation</keyword>
<dbReference type="InterPro" id="IPR005311">
    <property type="entry name" value="PBP_dimer"/>
</dbReference>
<reference evidence="13 14" key="1">
    <citation type="journal article" date="2016" name="Nat. Commun.">
        <title>Thousands of microbial genomes shed light on interconnected biogeochemical processes in an aquifer system.</title>
        <authorList>
            <person name="Anantharaman K."/>
            <person name="Brown C.T."/>
            <person name="Hug L.A."/>
            <person name="Sharon I."/>
            <person name="Castelle C.J."/>
            <person name="Probst A.J."/>
            <person name="Thomas B.C."/>
            <person name="Singh A."/>
            <person name="Wilkins M.J."/>
            <person name="Karaoz U."/>
            <person name="Brodie E.L."/>
            <person name="Williams K.H."/>
            <person name="Hubbard S.S."/>
            <person name="Banfield J.F."/>
        </authorList>
    </citation>
    <scope>NUCLEOTIDE SEQUENCE [LARGE SCALE GENOMIC DNA]</scope>
</reference>
<dbReference type="GO" id="GO:0046677">
    <property type="term" value="P:response to antibiotic"/>
    <property type="evidence" value="ECO:0007669"/>
    <property type="project" value="UniProtKB-KW"/>
</dbReference>
<name>A0A1F5ZPA3_9BACT</name>
<evidence type="ECO:0000256" key="8">
    <source>
        <dbReference type="ARBA" id="ARBA00023136"/>
    </source>
</evidence>
<protein>
    <recommendedName>
        <fullName evidence="15">Penicillin-binding protein 2</fullName>
    </recommendedName>
</protein>
<keyword evidence="6" id="KW-0573">Peptidoglycan synthesis</keyword>
<comment type="subcellular location">
    <subcellularLocation>
        <location evidence="2">Cell membrane</location>
    </subcellularLocation>
    <subcellularLocation>
        <location evidence="1">Membrane</location>
        <topology evidence="1">Single-pass membrane protein</topology>
    </subcellularLocation>
</comment>
<organism evidence="13 14">
    <name type="scientific">Candidatus Gottesmanbacteria bacterium RIFCSPHIGHO2_01_FULL_39_10</name>
    <dbReference type="NCBI Taxonomy" id="1798375"/>
    <lineage>
        <taxon>Bacteria</taxon>
        <taxon>Candidatus Gottesmaniibacteriota</taxon>
    </lineage>
</organism>
<evidence type="ECO:0000256" key="5">
    <source>
        <dbReference type="ARBA" id="ARBA00022960"/>
    </source>
</evidence>
<dbReference type="InterPro" id="IPR001460">
    <property type="entry name" value="PCN-bd_Tpept"/>
</dbReference>
<evidence type="ECO:0000256" key="2">
    <source>
        <dbReference type="ARBA" id="ARBA00004236"/>
    </source>
</evidence>
<dbReference type="GO" id="GO:0008658">
    <property type="term" value="F:penicillin binding"/>
    <property type="evidence" value="ECO:0007669"/>
    <property type="project" value="InterPro"/>
</dbReference>
<feature type="transmembrane region" description="Helical" evidence="10">
    <location>
        <begin position="32"/>
        <end position="51"/>
    </location>
</feature>
<dbReference type="Proteomes" id="UP000177383">
    <property type="component" value="Unassembled WGS sequence"/>
</dbReference>
<keyword evidence="8 10" id="KW-0472">Membrane</keyword>
<keyword evidence="4 10" id="KW-0812">Transmembrane</keyword>
<keyword evidence="7 10" id="KW-1133">Transmembrane helix</keyword>
<dbReference type="InterPro" id="IPR050515">
    <property type="entry name" value="Beta-lactam/transpept"/>
</dbReference>
<dbReference type="STRING" id="1798375.A2773_06340"/>
<evidence type="ECO:0000256" key="10">
    <source>
        <dbReference type="SAM" id="Phobius"/>
    </source>
</evidence>
<evidence type="ECO:0000313" key="13">
    <source>
        <dbReference type="EMBL" id="OGG14213.1"/>
    </source>
</evidence>
<dbReference type="GO" id="GO:0071555">
    <property type="term" value="P:cell wall organization"/>
    <property type="evidence" value="ECO:0007669"/>
    <property type="project" value="TreeGrafter"/>
</dbReference>
<evidence type="ECO:0000256" key="9">
    <source>
        <dbReference type="ARBA" id="ARBA00023316"/>
    </source>
</evidence>
<dbReference type="GO" id="GO:0005886">
    <property type="term" value="C:plasma membrane"/>
    <property type="evidence" value="ECO:0007669"/>
    <property type="project" value="TreeGrafter"/>
</dbReference>
<feature type="domain" description="Penicillin-binding protein transpeptidase" evidence="11">
    <location>
        <begin position="215"/>
        <end position="555"/>
    </location>
</feature>
<evidence type="ECO:0000256" key="7">
    <source>
        <dbReference type="ARBA" id="ARBA00022989"/>
    </source>
</evidence>
<sequence>MKNNLGLVFGEGVHKGRKRAIHQDKEKYARGYSLRLILTVVISVFLLGILITRLFELTIIKGGYYRNLASGNRIREKKITAPRGIIYDKDGKALVHNVPAGENEVTREYPYGETLAHLMGYIGEIDEEEMMRKNRNLSSHLAYKLGDFVGKTGIEKYYEDKIRGIDGRELLEFDASGDMIRSLGRVEPRPGSNLHLSLSLPLQKIASSSMEGKTGAVIASNPINGEILAFYSAPSFDPNAFIKGINIETILEDKRLPLFDRVIGGVYPPGSTFKIITSVAGLETKAVEASTQYEDVGVLRVGEFSFPNWYFNQYGKKEGMVDMVKAIKRSNDIYFYKVGEKLGIDRLGAWARRMGVGKTLGIDLEGEEAGVMPDDAWKRKVRGEQWYLGDTYHVAIGQGDLLTTPLQVNVWTNAIANGGKLCKPHLVGNQKQDCKDLGIKKENIEVVRRGMIEACQPGGTGYPLFKFQIPNSKFQIDGRNFLETYESTTSAKKVTEIVTACKTGTAEYGDPKNKTHAWFTIFAPAYDPQISITVLVEGGGEGSSVAAPIAKKMLEEWFGVR</sequence>
<feature type="domain" description="Penicillin-binding protein dimerisation" evidence="12">
    <location>
        <begin position="103"/>
        <end position="182"/>
    </location>
</feature>
<dbReference type="PANTHER" id="PTHR30627">
    <property type="entry name" value="PEPTIDOGLYCAN D,D-TRANSPEPTIDASE"/>
    <property type="match status" value="1"/>
</dbReference>
<evidence type="ECO:0000259" key="12">
    <source>
        <dbReference type="Pfam" id="PF03717"/>
    </source>
</evidence>
<accession>A0A1F5ZPA3</accession>
<evidence type="ECO:0000313" key="14">
    <source>
        <dbReference type="Proteomes" id="UP000177383"/>
    </source>
</evidence>
<dbReference type="InterPro" id="IPR036138">
    <property type="entry name" value="PBP_dimer_sf"/>
</dbReference>
<gene>
    <name evidence="13" type="ORF">A2773_06340</name>
</gene>
<dbReference type="Gene3D" id="3.90.1310.10">
    <property type="entry name" value="Penicillin-binding protein 2a (Domain 2)"/>
    <property type="match status" value="1"/>
</dbReference>
<keyword evidence="5" id="KW-0133">Cell shape</keyword>
<comment type="caution">
    <text evidence="13">The sequence shown here is derived from an EMBL/GenBank/DDBJ whole genome shotgun (WGS) entry which is preliminary data.</text>
</comment>
<dbReference type="PANTHER" id="PTHR30627:SF2">
    <property type="entry name" value="PEPTIDOGLYCAN D,D-TRANSPEPTIDASE MRDA"/>
    <property type="match status" value="1"/>
</dbReference>
<evidence type="ECO:0008006" key="15">
    <source>
        <dbReference type="Google" id="ProtNLM"/>
    </source>
</evidence>
<proteinExistence type="predicted"/>
<dbReference type="EMBL" id="MFJE01000022">
    <property type="protein sequence ID" value="OGG14213.1"/>
    <property type="molecule type" value="Genomic_DNA"/>
</dbReference>
<dbReference type="GO" id="GO:0008800">
    <property type="term" value="F:beta-lactamase activity"/>
    <property type="evidence" value="ECO:0007669"/>
    <property type="project" value="UniProtKB-EC"/>
</dbReference>
<dbReference type="SUPFAM" id="SSF56601">
    <property type="entry name" value="beta-lactamase/transpeptidase-like"/>
    <property type="match status" value="1"/>
</dbReference>
<dbReference type="SUPFAM" id="SSF56519">
    <property type="entry name" value="Penicillin binding protein dimerisation domain"/>
    <property type="match status" value="1"/>
</dbReference>
<dbReference type="Pfam" id="PF03717">
    <property type="entry name" value="PBP_dimer"/>
    <property type="match status" value="1"/>
</dbReference>
<evidence type="ECO:0000256" key="3">
    <source>
        <dbReference type="ARBA" id="ARBA00022475"/>
    </source>
</evidence>
<evidence type="ECO:0000256" key="4">
    <source>
        <dbReference type="ARBA" id="ARBA00022692"/>
    </source>
</evidence>